<dbReference type="InterPro" id="IPR050275">
    <property type="entry name" value="PGM_Phosphatase"/>
</dbReference>
<name>A0AAD7QZ12_9ASCO</name>
<dbReference type="AlphaFoldDB" id="A0AAD7QZ12"/>
<dbReference type="EMBL" id="JARPMG010000001">
    <property type="protein sequence ID" value="KAJ8103611.1"/>
    <property type="molecule type" value="Genomic_DNA"/>
</dbReference>
<dbReference type="InterPro" id="IPR029033">
    <property type="entry name" value="His_PPase_superfam"/>
</dbReference>
<dbReference type="Pfam" id="PF00300">
    <property type="entry name" value="His_Phos_1"/>
    <property type="match status" value="1"/>
</dbReference>
<dbReference type="PANTHER" id="PTHR48100">
    <property type="entry name" value="BROAD-SPECIFICITY PHOSPHATASE YOR283W-RELATED"/>
    <property type="match status" value="1"/>
</dbReference>
<sequence>MFSSTISHGFLFFVLFMSTIVATPSYIKYESVPGYFLQDLDSTNAATFNFMTTNFGLINRTYSSSSNSKEVGTTEDQTQWERFAREVWQLNEQSDYGVEYKVLFIGRHGQGYHNIAESYYGTPAWNCYYSQMDGDGTITWADAQLTPNGIAEALAVNAFWAKEITEQNIPTPQKFYTSPLSRCCATAALTFTGLTLPASQPFIPEVKELLREWISGHTCDRRGNMSYIAANYPTFTFEEGFQEADPLWNATLVETRSAQDERSRSVLDDIFMNDRSTYISITTHSGEAASMLSVLGHRPFSLSTGAVIPILVRAETVTGRPSFPTGQPWTSILTCTTPPPNPTPTTAEVKLSDAMMMRIQ</sequence>
<dbReference type="SUPFAM" id="SSF53254">
    <property type="entry name" value="Phosphoglycerate mutase-like"/>
    <property type="match status" value="1"/>
</dbReference>
<evidence type="ECO:0000313" key="2">
    <source>
        <dbReference type="EMBL" id="KAJ8103611.1"/>
    </source>
</evidence>
<protein>
    <submittedName>
        <fullName evidence="2">Histidine phosphatase superfamily</fullName>
    </submittedName>
</protein>
<dbReference type="GO" id="GO:0016791">
    <property type="term" value="F:phosphatase activity"/>
    <property type="evidence" value="ECO:0007669"/>
    <property type="project" value="TreeGrafter"/>
</dbReference>
<reference evidence="2" key="1">
    <citation type="submission" date="2023-03" db="EMBL/GenBank/DDBJ databases">
        <title>Near-Complete genome sequence of Lipomyces tetrasporous NRRL Y-64009, an oleaginous yeast capable of growing on lignocellulosic hydrolysates.</title>
        <authorList>
            <consortium name="Lawrence Berkeley National Laboratory"/>
            <person name="Jagtap S.S."/>
            <person name="Liu J.-J."/>
            <person name="Walukiewicz H.E."/>
            <person name="Pangilinan J."/>
            <person name="Lipzen A."/>
            <person name="Ahrendt S."/>
            <person name="Koriabine M."/>
            <person name="Cobaugh K."/>
            <person name="Salamov A."/>
            <person name="Yoshinaga Y."/>
            <person name="Ng V."/>
            <person name="Daum C."/>
            <person name="Grigoriev I.V."/>
            <person name="Slininger P.J."/>
            <person name="Dien B.S."/>
            <person name="Jin Y.-S."/>
            <person name="Rao C.V."/>
        </authorList>
    </citation>
    <scope>NUCLEOTIDE SEQUENCE</scope>
    <source>
        <strain evidence="2">NRRL Y-64009</strain>
    </source>
</reference>
<dbReference type="GO" id="GO:0005737">
    <property type="term" value="C:cytoplasm"/>
    <property type="evidence" value="ECO:0007669"/>
    <property type="project" value="TreeGrafter"/>
</dbReference>
<gene>
    <name evidence="2" type="ORF">POJ06DRAFT_242438</name>
</gene>
<keyword evidence="3" id="KW-1185">Reference proteome</keyword>
<accession>A0AAD7QZ12</accession>
<dbReference type="RefSeq" id="XP_056047061.1">
    <property type="nucleotide sequence ID" value="XM_056186223.1"/>
</dbReference>
<dbReference type="Gene3D" id="3.40.50.1240">
    <property type="entry name" value="Phosphoglycerate mutase-like"/>
    <property type="match status" value="1"/>
</dbReference>
<organism evidence="2 3">
    <name type="scientific">Lipomyces tetrasporus</name>
    <dbReference type="NCBI Taxonomy" id="54092"/>
    <lineage>
        <taxon>Eukaryota</taxon>
        <taxon>Fungi</taxon>
        <taxon>Dikarya</taxon>
        <taxon>Ascomycota</taxon>
        <taxon>Saccharomycotina</taxon>
        <taxon>Lipomycetes</taxon>
        <taxon>Lipomycetales</taxon>
        <taxon>Lipomycetaceae</taxon>
        <taxon>Lipomyces</taxon>
    </lineage>
</organism>
<keyword evidence="1" id="KW-0732">Signal</keyword>
<evidence type="ECO:0000313" key="3">
    <source>
        <dbReference type="Proteomes" id="UP001217417"/>
    </source>
</evidence>
<dbReference type="PANTHER" id="PTHR48100:SF1">
    <property type="entry name" value="HISTIDINE PHOSPHATASE FAMILY PROTEIN-RELATED"/>
    <property type="match status" value="1"/>
</dbReference>
<evidence type="ECO:0000256" key="1">
    <source>
        <dbReference type="SAM" id="SignalP"/>
    </source>
</evidence>
<dbReference type="Proteomes" id="UP001217417">
    <property type="component" value="Unassembled WGS sequence"/>
</dbReference>
<dbReference type="InterPro" id="IPR013078">
    <property type="entry name" value="His_Pase_superF_clade-1"/>
</dbReference>
<comment type="caution">
    <text evidence="2">The sequence shown here is derived from an EMBL/GenBank/DDBJ whole genome shotgun (WGS) entry which is preliminary data.</text>
</comment>
<proteinExistence type="predicted"/>
<dbReference type="GeneID" id="80881389"/>
<feature type="signal peptide" evidence="1">
    <location>
        <begin position="1"/>
        <end position="22"/>
    </location>
</feature>
<feature type="chain" id="PRO_5042028863" evidence="1">
    <location>
        <begin position="23"/>
        <end position="360"/>
    </location>
</feature>
<dbReference type="CDD" id="cd07040">
    <property type="entry name" value="HP"/>
    <property type="match status" value="1"/>
</dbReference>